<keyword evidence="4" id="KW-1185">Reference proteome</keyword>
<dbReference type="Pfam" id="PF12951">
    <property type="entry name" value="PATR"/>
    <property type="match status" value="1"/>
</dbReference>
<dbReference type="NCBIfam" id="TIGR02601">
    <property type="entry name" value="autotrns_rpt"/>
    <property type="match status" value="1"/>
</dbReference>
<evidence type="ECO:0000259" key="2">
    <source>
        <dbReference type="Pfam" id="PF07589"/>
    </source>
</evidence>
<evidence type="ECO:0000313" key="4">
    <source>
        <dbReference type="Proteomes" id="UP000253426"/>
    </source>
</evidence>
<name>A0A366HK25_9BACT</name>
<feature type="domain" description="Ice-binding protein C-terminal" evidence="2">
    <location>
        <begin position="749"/>
        <end position="771"/>
    </location>
</feature>
<dbReference type="NCBIfam" id="TIGR02595">
    <property type="entry name" value="PEP_CTERM"/>
    <property type="match status" value="1"/>
</dbReference>
<dbReference type="AlphaFoldDB" id="A0A366HK25"/>
<protein>
    <submittedName>
        <fullName evidence="3">Putative secreted protein with PEP-CTERM sorting signal</fullName>
    </submittedName>
</protein>
<dbReference type="InterPro" id="IPR013424">
    <property type="entry name" value="Ice-binding_C"/>
</dbReference>
<organism evidence="3 4">
    <name type="scientific">Roseimicrobium gellanilyticum</name>
    <dbReference type="NCBI Taxonomy" id="748857"/>
    <lineage>
        <taxon>Bacteria</taxon>
        <taxon>Pseudomonadati</taxon>
        <taxon>Verrucomicrobiota</taxon>
        <taxon>Verrucomicrobiia</taxon>
        <taxon>Verrucomicrobiales</taxon>
        <taxon>Verrucomicrobiaceae</taxon>
        <taxon>Roseimicrobium</taxon>
    </lineage>
</organism>
<evidence type="ECO:0000313" key="3">
    <source>
        <dbReference type="EMBL" id="RBP42460.1"/>
    </source>
</evidence>
<dbReference type="EMBL" id="QNRR01000006">
    <property type="protein sequence ID" value="RBP42460.1"/>
    <property type="molecule type" value="Genomic_DNA"/>
</dbReference>
<reference evidence="3 4" key="1">
    <citation type="submission" date="2018-06" db="EMBL/GenBank/DDBJ databases">
        <title>Genomic Encyclopedia of Type Strains, Phase IV (KMG-IV): sequencing the most valuable type-strain genomes for metagenomic binning, comparative biology and taxonomic classification.</title>
        <authorList>
            <person name="Goeker M."/>
        </authorList>
    </citation>
    <scope>NUCLEOTIDE SEQUENCE [LARGE SCALE GENOMIC DNA]</scope>
    <source>
        <strain evidence="3 4">DSM 25532</strain>
    </source>
</reference>
<dbReference type="RefSeq" id="WP_113959813.1">
    <property type="nucleotide sequence ID" value="NZ_QNRR01000006.1"/>
</dbReference>
<dbReference type="OrthoDB" id="173890at2"/>
<dbReference type="InterPro" id="IPR013425">
    <property type="entry name" value="Autotrns_rpt"/>
</dbReference>
<sequence length="773" mass="77989">MDFVRSLRFIASSSKRAAILILMIGLLSGGAFPVPALRAETFTWDETAASSTYNWNVNANWTGVVAGFPNAEGDVANVNIDIAGNQTIRLRQDITLGVLNLGDSNATTPSSINISNASGETFRLIFDNVDLLPAQLNTTGAGSPSNTIGALVELNSDLQVRLGGGDTLTMSGAITTNDNDITFSGGAAFVTGVTVNGNITGSGVITNNGAMSVSFGGTTPKSFTGTLVANRGIGGTNTGSFTLTNASMASASEFVINGWLTGLTQNGGSIHAGSGSPHAENPGQRLTTGTITMNGGSLRTVGQAAATTPADTPWRLGQELVTDNVSVLHFKSAYSQIGLSGATTTAGTRLNIATLQRSAGASAYITSGTLGGTARLTFANAASFLVGGGGAEGSTTMSIMPWMGAANINGSQQYASGFATHTATGVRALVDAEYANNYTSGPTTNVSLDNVTIAGATTINALRFTRFSASNITDNQTTGVGQTLTVTSGGVFFSNNGGTIGATGNVRAGTLNFGTAEGVVWANGTNTTPNTNTIGAVITGSNGMTKAGSGNLVLSGANTYTGNTYVGGGTLQVGIGGVGRTGAGDVIMNARGTTLAGTGTVQGSTTLTYGKLAPGDTAGSGVGTLTINGGLALTPLEDSQGPYVTVTELTILNGTTSDKVIVGQGLTLNAAARIVVTLDATYTATEGDTWDLLDWAGVLALNGFSTGENLRNGADDANTNLDLPTLGDGLQWSISNVSDGGSLRLTIQAVPEPSSALLLAVGLSALVLRRRRQ</sequence>
<proteinExistence type="predicted"/>
<dbReference type="SUPFAM" id="SSF51126">
    <property type="entry name" value="Pectin lyase-like"/>
    <property type="match status" value="1"/>
</dbReference>
<gene>
    <name evidence="3" type="ORF">DES53_106168</name>
</gene>
<dbReference type="InterPro" id="IPR011050">
    <property type="entry name" value="Pectin_lyase_fold/virulence"/>
</dbReference>
<dbReference type="Proteomes" id="UP000253426">
    <property type="component" value="Unassembled WGS sequence"/>
</dbReference>
<accession>A0A366HK25</accession>
<dbReference type="Pfam" id="PF07589">
    <property type="entry name" value="PEP-CTERM"/>
    <property type="match status" value="1"/>
</dbReference>
<keyword evidence="1" id="KW-0732">Signal</keyword>
<comment type="caution">
    <text evidence="3">The sequence shown here is derived from an EMBL/GenBank/DDBJ whole genome shotgun (WGS) entry which is preliminary data.</text>
</comment>
<evidence type="ECO:0000256" key="1">
    <source>
        <dbReference type="ARBA" id="ARBA00022729"/>
    </source>
</evidence>